<name>M7YPA6_TRIUA</name>
<dbReference type="PROSITE" id="PS00108">
    <property type="entry name" value="PROTEIN_KINASE_ST"/>
    <property type="match status" value="1"/>
</dbReference>
<dbReference type="Gene3D" id="3.30.200.20">
    <property type="entry name" value="Phosphorylase Kinase, domain 1"/>
    <property type="match status" value="1"/>
</dbReference>
<dbReference type="GO" id="GO:0005524">
    <property type="term" value="F:ATP binding"/>
    <property type="evidence" value="ECO:0007669"/>
    <property type="project" value="UniProtKB-UniRule"/>
</dbReference>
<dbReference type="PROSITE" id="PS00107">
    <property type="entry name" value="PROTEIN_KINASE_ATP"/>
    <property type="match status" value="1"/>
</dbReference>
<gene>
    <name evidence="11" type="ORF">TRIUR3_10284</name>
</gene>
<dbReference type="Gene3D" id="1.10.510.10">
    <property type="entry name" value="Transferase(Phosphotransferase) domain 1"/>
    <property type="match status" value="1"/>
</dbReference>
<dbReference type="EMBL" id="KD249982">
    <property type="protein sequence ID" value="EMS48801.1"/>
    <property type="molecule type" value="Genomic_DNA"/>
</dbReference>
<keyword evidence="4 9" id="KW-0547">Nucleotide-binding</keyword>
<evidence type="ECO:0000313" key="11">
    <source>
        <dbReference type="EMBL" id="EMS48801.1"/>
    </source>
</evidence>
<dbReference type="SMART" id="SM00220">
    <property type="entry name" value="S_TKc"/>
    <property type="match status" value="1"/>
</dbReference>
<evidence type="ECO:0000259" key="10">
    <source>
        <dbReference type="PROSITE" id="PS50011"/>
    </source>
</evidence>
<dbReference type="AlphaFoldDB" id="M7YPA6"/>
<dbReference type="FunFam" id="3.30.200.20:FF:000591">
    <property type="entry name" value="Serine/threonine-protein kinase"/>
    <property type="match status" value="1"/>
</dbReference>
<comment type="catalytic activity">
    <reaction evidence="8">
        <text>L-seryl-[protein] + ATP = O-phospho-L-seryl-[protein] + ADP + H(+)</text>
        <dbReference type="Rhea" id="RHEA:17989"/>
        <dbReference type="Rhea" id="RHEA-COMP:9863"/>
        <dbReference type="Rhea" id="RHEA-COMP:11604"/>
        <dbReference type="ChEBI" id="CHEBI:15378"/>
        <dbReference type="ChEBI" id="CHEBI:29999"/>
        <dbReference type="ChEBI" id="CHEBI:30616"/>
        <dbReference type="ChEBI" id="CHEBI:83421"/>
        <dbReference type="ChEBI" id="CHEBI:456216"/>
        <dbReference type="EC" id="2.7.11.1"/>
    </reaction>
</comment>
<evidence type="ECO:0000256" key="1">
    <source>
        <dbReference type="ARBA" id="ARBA00012513"/>
    </source>
</evidence>
<dbReference type="InterPro" id="IPR008271">
    <property type="entry name" value="Ser/Thr_kinase_AS"/>
</dbReference>
<evidence type="ECO:0000256" key="9">
    <source>
        <dbReference type="RuleBase" id="RU000304"/>
    </source>
</evidence>
<comment type="catalytic activity">
    <reaction evidence="7">
        <text>L-threonyl-[protein] + ATP = O-phospho-L-threonyl-[protein] + ADP + H(+)</text>
        <dbReference type="Rhea" id="RHEA:46608"/>
        <dbReference type="Rhea" id="RHEA-COMP:11060"/>
        <dbReference type="Rhea" id="RHEA-COMP:11605"/>
        <dbReference type="ChEBI" id="CHEBI:15378"/>
        <dbReference type="ChEBI" id="CHEBI:30013"/>
        <dbReference type="ChEBI" id="CHEBI:30616"/>
        <dbReference type="ChEBI" id="CHEBI:61977"/>
        <dbReference type="ChEBI" id="CHEBI:456216"/>
        <dbReference type="EC" id="2.7.11.1"/>
    </reaction>
</comment>
<evidence type="ECO:0000256" key="8">
    <source>
        <dbReference type="ARBA" id="ARBA00048679"/>
    </source>
</evidence>
<comment type="similarity">
    <text evidence="9">Belongs to the protein kinase superfamily.</text>
</comment>
<evidence type="ECO:0000256" key="2">
    <source>
        <dbReference type="ARBA" id="ARBA00022527"/>
    </source>
</evidence>
<dbReference type="PROSITE" id="PS50011">
    <property type="entry name" value="PROTEIN_KINASE_DOM"/>
    <property type="match status" value="1"/>
</dbReference>
<proteinExistence type="inferred from homology"/>
<dbReference type="InterPro" id="IPR011009">
    <property type="entry name" value="Kinase-like_dom_sf"/>
</dbReference>
<reference evidence="11" key="1">
    <citation type="journal article" date="2013" name="Nature">
        <title>Draft genome of the wheat A-genome progenitor Triticum urartu.</title>
        <authorList>
            <person name="Ling H.Q."/>
            <person name="Zhao S."/>
            <person name="Liu D."/>
            <person name="Wang J."/>
            <person name="Sun H."/>
            <person name="Zhang C."/>
            <person name="Fan H."/>
            <person name="Li D."/>
            <person name="Dong L."/>
            <person name="Tao Y."/>
            <person name="Gao C."/>
            <person name="Wu H."/>
            <person name="Li Y."/>
            <person name="Cui Y."/>
            <person name="Guo X."/>
            <person name="Zheng S."/>
            <person name="Wang B."/>
            <person name="Yu K."/>
            <person name="Liang Q."/>
            <person name="Yang W."/>
            <person name="Lou X."/>
            <person name="Chen J."/>
            <person name="Feng M."/>
            <person name="Jian J."/>
            <person name="Zhang X."/>
            <person name="Luo G."/>
            <person name="Jiang Y."/>
            <person name="Liu J."/>
            <person name="Wang Z."/>
            <person name="Sha Y."/>
            <person name="Zhang B."/>
            <person name="Wu H."/>
            <person name="Tang D."/>
            <person name="Shen Q."/>
            <person name="Xue P."/>
            <person name="Zou S."/>
            <person name="Wang X."/>
            <person name="Liu X."/>
            <person name="Wang F."/>
            <person name="Yang Y."/>
            <person name="An X."/>
            <person name="Dong Z."/>
            <person name="Zhang K."/>
            <person name="Zhang X."/>
            <person name="Luo M.C."/>
            <person name="Dvorak J."/>
            <person name="Tong Y."/>
            <person name="Wang J."/>
            <person name="Yang H."/>
            <person name="Li Z."/>
            <person name="Wang D."/>
            <person name="Zhang A."/>
            <person name="Wang J."/>
        </authorList>
    </citation>
    <scope>NUCLEOTIDE SEQUENCE</scope>
</reference>
<keyword evidence="11" id="KW-0675">Receptor</keyword>
<keyword evidence="5 11" id="KW-0418">Kinase</keyword>
<dbReference type="InterPro" id="IPR017441">
    <property type="entry name" value="Protein_kinase_ATP_BS"/>
</dbReference>
<dbReference type="SUPFAM" id="SSF56112">
    <property type="entry name" value="Protein kinase-like (PK-like)"/>
    <property type="match status" value="1"/>
</dbReference>
<dbReference type="STRING" id="4572.M7YPA6"/>
<sequence>MVVDDETALKWAKADYVREQMERQRRAFREIKARRHGREEGGVVILDSDGEEAPGPSNPPRIGDASQECSRDGGGDDHGGDYNRFYRLLAIPTSSLYVLNWTLMVLATITDEHKRFPTLLVAMPLASTVGILLIVFVLWWRRKHKIVGAIPHNPAMVAPSVSLAIIKDVTRNFSKSNMIGEGGFSTVYKGQLPEGRTIAVKRLKQSTLTTKGKKDFVREVEVMAGLRHGSLVRLLAYCNEGQERVLIYEYMKNKSLNVYIFGTPDFRSSLGWARRLELLQGIAHGVAYLHGGLGESVIHRDLKPENILLDDEWNPKVADFGTAKLFAGDRMGPDQTIVVSPGYVAPEYVRGGQMTLKCDVYSFGVIILETLSGQRNSVLQRAWELWEHNSIVELLDKEMMSLSESETQILFELKRCIQIGLLCVQERPDDRPTMFGVVTMLTSTKSHIDRPRRLVLDNREVMSADFSIGLGLIS</sequence>
<feature type="domain" description="Protein kinase" evidence="10">
    <location>
        <begin position="173"/>
        <end position="448"/>
    </location>
</feature>
<dbReference type="PANTHER" id="PTHR27006:SF624">
    <property type="entry name" value="PROTEIN KINASE DOMAIN-CONTAINING PROTEIN"/>
    <property type="match status" value="1"/>
</dbReference>
<keyword evidence="6 9" id="KW-0067">ATP-binding</keyword>
<dbReference type="Pfam" id="PF00069">
    <property type="entry name" value="Pkinase"/>
    <property type="match status" value="1"/>
</dbReference>
<keyword evidence="3" id="KW-0808">Transferase</keyword>
<dbReference type="EC" id="2.7.11.1" evidence="1"/>
<dbReference type="PANTHER" id="PTHR27006">
    <property type="entry name" value="PROMASTIGOTE SURFACE ANTIGEN PROTEIN PSA"/>
    <property type="match status" value="1"/>
</dbReference>
<dbReference type="InterPro" id="IPR000719">
    <property type="entry name" value="Prot_kinase_dom"/>
</dbReference>
<keyword evidence="2 9" id="KW-0723">Serine/threonine-protein kinase</keyword>
<organism evidence="11">
    <name type="scientific">Triticum urartu</name>
    <name type="common">Red wild einkorn</name>
    <name type="synonym">Crithodium urartu</name>
    <dbReference type="NCBI Taxonomy" id="4572"/>
    <lineage>
        <taxon>Eukaryota</taxon>
        <taxon>Viridiplantae</taxon>
        <taxon>Streptophyta</taxon>
        <taxon>Embryophyta</taxon>
        <taxon>Tracheophyta</taxon>
        <taxon>Spermatophyta</taxon>
        <taxon>Magnoliopsida</taxon>
        <taxon>Liliopsida</taxon>
        <taxon>Poales</taxon>
        <taxon>Poaceae</taxon>
        <taxon>BOP clade</taxon>
        <taxon>Pooideae</taxon>
        <taxon>Triticodae</taxon>
        <taxon>Triticeae</taxon>
        <taxon>Triticinae</taxon>
        <taxon>Triticum</taxon>
    </lineage>
</organism>
<evidence type="ECO:0000256" key="3">
    <source>
        <dbReference type="ARBA" id="ARBA00022679"/>
    </source>
</evidence>
<protein>
    <recommendedName>
        <fullName evidence="1">non-specific serine/threonine protein kinase</fullName>
        <ecNumber evidence="1">2.7.11.1</ecNumber>
    </recommendedName>
</protein>
<evidence type="ECO:0000256" key="7">
    <source>
        <dbReference type="ARBA" id="ARBA00047899"/>
    </source>
</evidence>
<accession>M7YPA6</accession>
<dbReference type="OMA" id="LWEDINR"/>
<evidence type="ECO:0000256" key="4">
    <source>
        <dbReference type="ARBA" id="ARBA00022741"/>
    </source>
</evidence>
<evidence type="ECO:0000256" key="5">
    <source>
        <dbReference type="ARBA" id="ARBA00022777"/>
    </source>
</evidence>
<dbReference type="GO" id="GO:0004674">
    <property type="term" value="F:protein serine/threonine kinase activity"/>
    <property type="evidence" value="ECO:0007669"/>
    <property type="project" value="UniProtKB-KW"/>
</dbReference>
<evidence type="ECO:0000256" key="6">
    <source>
        <dbReference type="ARBA" id="ARBA00022840"/>
    </source>
</evidence>
<dbReference type="FunFam" id="1.10.510.10:FF:001023">
    <property type="entry name" value="Os07g0541700 protein"/>
    <property type="match status" value="1"/>
</dbReference>